<evidence type="ECO:0000313" key="2">
    <source>
        <dbReference type="Proteomes" id="UP000298471"/>
    </source>
</evidence>
<keyword evidence="2" id="KW-1185">Reference proteome</keyword>
<name>A0A4Z0Q163_9BACT</name>
<accession>A0A4Z0Q163</accession>
<evidence type="ECO:0000313" key="1">
    <source>
        <dbReference type="EMBL" id="TGE22841.1"/>
    </source>
</evidence>
<reference evidence="1 2" key="1">
    <citation type="submission" date="2019-04" db="EMBL/GenBank/DDBJ databases">
        <authorList>
            <person name="Feng G."/>
            <person name="Zhang J."/>
            <person name="Zhu H."/>
        </authorList>
    </citation>
    <scope>NUCLEOTIDE SEQUENCE [LARGE SCALE GENOMIC DNA]</scope>
    <source>
        <strain evidence="1 2">9PBR-1</strain>
    </source>
</reference>
<dbReference type="AlphaFoldDB" id="A0A4Z0Q163"/>
<sequence length="154" mass="16538">MHSTLAALLLGAGTLTATTGHAQRAELQPAPFRKANTLVVLTSLPADSVLDVVARTLQQRGFQLPEPAAGQGPEIRTLPGIEAGVACWPLVIRAEPISGGVRLTGRYQMPEIAGAQEFPAEFLGFEWSPAKCSFRQVERIAQSIPRATITYGRY</sequence>
<comment type="caution">
    <text evidence="1">The sequence shown here is derived from an EMBL/GenBank/DDBJ whole genome shotgun (WGS) entry which is preliminary data.</text>
</comment>
<gene>
    <name evidence="1" type="ORF">E5K02_20980</name>
</gene>
<dbReference type="OrthoDB" id="884009at2"/>
<organism evidence="1 2">
    <name type="scientific">Hymenobacter metallicola</name>
    <dbReference type="NCBI Taxonomy" id="2563114"/>
    <lineage>
        <taxon>Bacteria</taxon>
        <taxon>Pseudomonadati</taxon>
        <taxon>Bacteroidota</taxon>
        <taxon>Cytophagia</taxon>
        <taxon>Cytophagales</taxon>
        <taxon>Hymenobacteraceae</taxon>
        <taxon>Hymenobacter</taxon>
    </lineage>
</organism>
<dbReference type="Proteomes" id="UP000298471">
    <property type="component" value="Unassembled WGS sequence"/>
</dbReference>
<dbReference type="EMBL" id="SRMB01000005">
    <property type="protein sequence ID" value="TGE22841.1"/>
    <property type="molecule type" value="Genomic_DNA"/>
</dbReference>
<dbReference type="RefSeq" id="WP_135397645.1">
    <property type="nucleotide sequence ID" value="NZ_SRMB01000005.1"/>
</dbReference>
<protein>
    <submittedName>
        <fullName evidence="1">Uncharacterized protein</fullName>
    </submittedName>
</protein>
<proteinExistence type="predicted"/>